<dbReference type="PANTHER" id="PTHR47186">
    <property type="entry name" value="LEUCINE-RICH REPEAT-CONTAINING PROTEIN 57"/>
    <property type="match status" value="1"/>
</dbReference>
<dbReference type="SUPFAM" id="SSF52058">
    <property type="entry name" value="L domain-like"/>
    <property type="match status" value="1"/>
</dbReference>
<keyword evidence="3" id="KW-1185">Reference proteome</keyword>
<dbReference type="EMBL" id="JACEGQ020000004">
    <property type="protein sequence ID" value="KAH8510297.1"/>
    <property type="molecule type" value="Genomic_DNA"/>
</dbReference>
<name>A0A8T2YYR8_POPDE</name>
<reference evidence="2" key="1">
    <citation type="journal article" date="2021" name="J. Hered.">
        <title>Genome Assembly of Salicaceae Populus deltoides (Eastern Cottonwood) I-69 Based on Nanopore Sequencing and Hi-C Technologies.</title>
        <authorList>
            <person name="Bai S."/>
            <person name="Wu H."/>
            <person name="Zhang J."/>
            <person name="Pan Z."/>
            <person name="Zhao W."/>
            <person name="Li Z."/>
            <person name="Tong C."/>
        </authorList>
    </citation>
    <scope>NUCLEOTIDE SEQUENCE</scope>
    <source>
        <tissue evidence="2">Leaf</tissue>
    </source>
</reference>
<evidence type="ECO:0000259" key="1">
    <source>
        <dbReference type="Pfam" id="PF25019"/>
    </source>
</evidence>
<dbReference type="AlphaFoldDB" id="A0A8T2YYR8"/>
<dbReference type="PANTHER" id="PTHR47186:SF33">
    <property type="entry name" value="NB-ARC DOMAIN-CONTAINING PROTEIN"/>
    <property type="match status" value="1"/>
</dbReference>
<evidence type="ECO:0000313" key="2">
    <source>
        <dbReference type="EMBL" id="KAH8510297.1"/>
    </source>
</evidence>
<feature type="domain" description="R13L1/DRL21-like LRR repeat region" evidence="1">
    <location>
        <begin position="203"/>
        <end position="317"/>
    </location>
</feature>
<organism evidence="2 3">
    <name type="scientific">Populus deltoides</name>
    <name type="common">Eastern poplar</name>
    <name type="synonym">Eastern cottonwood</name>
    <dbReference type="NCBI Taxonomy" id="3696"/>
    <lineage>
        <taxon>Eukaryota</taxon>
        <taxon>Viridiplantae</taxon>
        <taxon>Streptophyta</taxon>
        <taxon>Embryophyta</taxon>
        <taxon>Tracheophyta</taxon>
        <taxon>Spermatophyta</taxon>
        <taxon>Magnoliopsida</taxon>
        <taxon>eudicotyledons</taxon>
        <taxon>Gunneridae</taxon>
        <taxon>Pentapetalae</taxon>
        <taxon>rosids</taxon>
        <taxon>fabids</taxon>
        <taxon>Malpighiales</taxon>
        <taxon>Salicaceae</taxon>
        <taxon>Saliceae</taxon>
        <taxon>Populus</taxon>
    </lineage>
</organism>
<evidence type="ECO:0000313" key="3">
    <source>
        <dbReference type="Proteomes" id="UP000807159"/>
    </source>
</evidence>
<comment type="caution">
    <text evidence="2">The sequence shown here is derived from an EMBL/GenBank/DDBJ whole genome shotgun (WGS) entry which is preliminary data.</text>
</comment>
<dbReference type="Pfam" id="PF25019">
    <property type="entry name" value="LRR_R13L1-DRL21"/>
    <property type="match status" value="1"/>
</dbReference>
<dbReference type="InterPro" id="IPR032675">
    <property type="entry name" value="LRR_dom_sf"/>
</dbReference>
<proteinExistence type="predicted"/>
<gene>
    <name evidence="2" type="ORF">H0E87_008012</name>
</gene>
<accession>A0A8T2YYR8</accession>
<sequence length="325" mass="37194">MHDLISDLARYVSGEICFYLDATKKEPCSVESYAAVRHSSFNSHRHDISQRFDVFYEMKNLRTFLALPTYSGFNRYHLSSKVLDDLVPKLKCLRALSLAGYYVEELPKSTGTLKLLRYLNLSYTWIKRLPESLGELFNLQTLRLRGCWKLVELPTCVVNLINLQCLDIRDTDGLQEMPPQIIKLINLRMLPKFIVGEGKGLGITELKKLSHLQGQLKIEGLQKVNVRDAELANLKEKTGLCDLDLHWISNFDDPLRNERNELHVLDSLKPHRSLEKLSVTSYGGTEFPSWIGDSCYSKIVDLKLLTCRKITSLSSVGRWGERSVC</sequence>
<dbReference type="InterPro" id="IPR056789">
    <property type="entry name" value="LRR_R13L1-DRL21"/>
</dbReference>
<dbReference type="Proteomes" id="UP000807159">
    <property type="component" value="Chromosome 4"/>
</dbReference>
<dbReference type="Gene3D" id="3.80.10.10">
    <property type="entry name" value="Ribonuclease Inhibitor"/>
    <property type="match status" value="1"/>
</dbReference>
<protein>
    <recommendedName>
        <fullName evidence="1">R13L1/DRL21-like LRR repeat region domain-containing protein</fullName>
    </recommendedName>
</protein>